<name>A0AA39QY64_9LECA</name>
<dbReference type="InterPro" id="IPR026705">
    <property type="entry name" value="Hid-1/Ecm30"/>
</dbReference>
<dbReference type="Proteomes" id="UP001166286">
    <property type="component" value="Unassembled WGS sequence"/>
</dbReference>
<evidence type="ECO:0008006" key="4">
    <source>
        <dbReference type="Google" id="ProtNLM"/>
    </source>
</evidence>
<evidence type="ECO:0000256" key="1">
    <source>
        <dbReference type="SAM" id="MobiDB-lite"/>
    </source>
</evidence>
<organism evidence="2 3">
    <name type="scientific">Cladonia borealis</name>
    <dbReference type="NCBI Taxonomy" id="184061"/>
    <lineage>
        <taxon>Eukaryota</taxon>
        <taxon>Fungi</taxon>
        <taxon>Dikarya</taxon>
        <taxon>Ascomycota</taxon>
        <taxon>Pezizomycotina</taxon>
        <taxon>Lecanoromycetes</taxon>
        <taxon>OSLEUM clade</taxon>
        <taxon>Lecanoromycetidae</taxon>
        <taxon>Lecanorales</taxon>
        <taxon>Lecanorineae</taxon>
        <taxon>Cladoniaceae</taxon>
        <taxon>Cladonia</taxon>
    </lineage>
</organism>
<accession>A0AA39QY64</accession>
<gene>
    <name evidence="2" type="ORF">JMJ35_007048</name>
</gene>
<dbReference type="GO" id="GO:0000138">
    <property type="term" value="C:Golgi trans cisterna"/>
    <property type="evidence" value="ECO:0007669"/>
    <property type="project" value="TreeGrafter"/>
</dbReference>
<dbReference type="PANTHER" id="PTHR21575:SF12">
    <property type="entry name" value="PROTEIN HID1"/>
    <property type="match status" value="1"/>
</dbReference>
<dbReference type="AlphaFoldDB" id="A0AA39QY64"/>
<keyword evidence="3" id="KW-1185">Reference proteome</keyword>
<dbReference type="GO" id="GO:0005797">
    <property type="term" value="C:Golgi medial cisterna"/>
    <property type="evidence" value="ECO:0007669"/>
    <property type="project" value="TreeGrafter"/>
</dbReference>
<protein>
    <recommendedName>
        <fullName evidence="4">High-temperature-induced dauer-formation protein</fullName>
    </recommendedName>
</protein>
<feature type="compositionally biased region" description="Acidic residues" evidence="1">
    <location>
        <begin position="635"/>
        <end position="645"/>
    </location>
</feature>
<dbReference type="PANTHER" id="PTHR21575">
    <property type="entry name" value="PROTEIN HID1"/>
    <property type="match status" value="1"/>
</dbReference>
<dbReference type="GO" id="GO:0016020">
    <property type="term" value="C:membrane"/>
    <property type="evidence" value="ECO:0007669"/>
    <property type="project" value="TreeGrafter"/>
</dbReference>
<proteinExistence type="predicted"/>
<feature type="region of interest" description="Disordered" evidence="1">
    <location>
        <begin position="588"/>
        <end position="709"/>
    </location>
</feature>
<evidence type="ECO:0000313" key="2">
    <source>
        <dbReference type="EMBL" id="KAK0510616.1"/>
    </source>
</evidence>
<comment type="caution">
    <text evidence="2">The sequence shown here is derived from an EMBL/GenBank/DDBJ whole genome shotgun (WGS) entry which is preliminary data.</text>
</comment>
<reference evidence="2" key="1">
    <citation type="submission" date="2023-03" db="EMBL/GenBank/DDBJ databases">
        <title>Complete genome of Cladonia borealis.</title>
        <authorList>
            <person name="Park H."/>
        </authorList>
    </citation>
    <scope>NUCLEOTIDE SEQUENCE</scope>
    <source>
        <strain evidence="2">ANT050790</strain>
    </source>
</reference>
<feature type="compositionally biased region" description="Polar residues" evidence="1">
    <location>
        <begin position="694"/>
        <end position="709"/>
    </location>
</feature>
<dbReference type="EMBL" id="JAFEKC020000015">
    <property type="protein sequence ID" value="KAK0510616.1"/>
    <property type="molecule type" value="Genomic_DNA"/>
</dbReference>
<feature type="compositionally biased region" description="Low complexity" evidence="1">
    <location>
        <begin position="651"/>
        <end position="660"/>
    </location>
</feature>
<evidence type="ECO:0000313" key="3">
    <source>
        <dbReference type="Proteomes" id="UP001166286"/>
    </source>
</evidence>
<sequence length="866" mass="96739">MGNSDSKLVFKQGIFKLSEANVIPASDPYWRGFWELPESSEDVFSLFSPVDVRRARDSSLPNIETLIIALTTRLFTLRQHRSFPNPENAPEKHALNCMRVLTRILPFLYEADHLEEWEDKFFWAKRKRKSKGQAAKTEVLFDESQNEEPNKEIEHFEDVRPLGEELVDTLVDMLFYIGFTLPITERSRNKVTYAIWQKGVGSNNSMPTSNQLESNRTEVLRLLLTLSSKSLYMPAHILPIKGVKAVTYITTCPDKQLVLSLLCSQLNTALNYNPATWRVPYDHMVYRDPKQILISYCLQFLLVLILYPIPEEGGGSPSKNYFRHFLGRLHRPQDFEFLADGMTRTLNQPLQATSSYLPGSQKSVKWASEMIMLFWETLQCNKRFRSFIIDTDRGHEFMALIIFYAMEYKTDPSKQGVVRMCVFVLQTLSTEPNFGRLLNQDIETQDSLPSTIKLDNFRGTYGDFLIISIHTLITSSKGKLDAIYPSLLATINNIAPYAEHLNAQASSKLLQLFASMSSPSFLLANETNYSLLQSLLESMNAIIEHQYRENKIFIQGIFRYRKRFEALRSFTLESGQLEIERMKQLRKDAADAVDAPNSPGRASRNSSVDSVRSPHGARVPSLSNVPEEGGAFAIGDDDDSGDENQEMLATPSQSSPSAHDSPSRNASISSLGDEPLPTQLRGMSEKARGKMPVGQSTFSRQNSTTSLNSHPAALMSPTSSGFDPTAHWIDSWLPNLPLHTILTLLSSSSPPKDLPAGLDPTPPRVHLFEWTPLALGWYESLLWGFIFASEMVVQKGTVGVWNGTSIRLFKVETVAARGPSLTKPMGAVDAVGSRLVSGVASLGIGRRDASGGEVGGGGRGMSVRDV</sequence>
<dbReference type="Pfam" id="PF12722">
    <property type="entry name" value="Hid1"/>
    <property type="match status" value="2"/>
</dbReference>